<dbReference type="Pfam" id="PF05970">
    <property type="entry name" value="PIF1"/>
    <property type="match status" value="1"/>
</dbReference>
<protein>
    <recommendedName>
        <fullName evidence="1">ATP-dependent DNA helicase</fullName>
        <ecNumber evidence="1">5.6.2.3</ecNumber>
    </recommendedName>
</protein>
<comment type="cofactor">
    <cofactor evidence="1">
        <name>Mg(2+)</name>
        <dbReference type="ChEBI" id="CHEBI:18420"/>
    </cofactor>
</comment>
<dbReference type="Gene3D" id="3.40.50.300">
    <property type="entry name" value="P-loop containing nucleotide triphosphate hydrolases"/>
    <property type="match status" value="1"/>
</dbReference>
<dbReference type="Proteomes" id="UP000634136">
    <property type="component" value="Unassembled WGS sequence"/>
</dbReference>
<evidence type="ECO:0000313" key="4">
    <source>
        <dbReference type="Proteomes" id="UP000634136"/>
    </source>
</evidence>
<dbReference type="GO" id="GO:0006310">
    <property type="term" value="P:DNA recombination"/>
    <property type="evidence" value="ECO:0007669"/>
    <property type="project" value="UniProtKB-KW"/>
</dbReference>
<evidence type="ECO:0000256" key="1">
    <source>
        <dbReference type="RuleBase" id="RU363044"/>
    </source>
</evidence>
<dbReference type="GO" id="GO:0005524">
    <property type="term" value="F:ATP binding"/>
    <property type="evidence" value="ECO:0007669"/>
    <property type="project" value="UniProtKB-KW"/>
</dbReference>
<dbReference type="EC" id="5.6.2.3" evidence="1"/>
<dbReference type="InterPro" id="IPR010285">
    <property type="entry name" value="DNA_helicase_pif1-like_DEAD"/>
</dbReference>
<gene>
    <name evidence="3" type="ORF">G2W53_033455</name>
</gene>
<organism evidence="3 4">
    <name type="scientific">Senna tora</name>
    <dbReference type="NCBI Taxonomy" id="362788"/>
    <lineage>
        <taxon>Eukaryota</taxon>
        <taxon>Viridiplantae</taxon>
        <taxon>Streptophyta</taxon>
        <taxon>Embryophyta</taxon>
        <taxon>Tracheophyta</taxon>
        <taxon>Spermatophyta</taxon>
        <taxon>Magnoliopsida</taxon>
        <taxon>eudicotyledons</taxon>
        <taxon>Gunneridae</taxon>
        <taxon>Pentapetalae</taxon>
        <taxon>rosids</taxon>
        <taxon>fabids</taxon>
        <taxon>Fabales</taxon>
        <taxon>Fabaceae</taxon>
        <taxon>Caesalpinioideae</taxon>
        <taxon>Cassia clade</taxon>
        <taxon>Senna</taxon>
    </lineage>
</organism>
<evidence type="ECO:0000259" key="2">
    <source>
        <dbReference type="Pfam" id="PF05970"/>
    </source>
</evidence>
<dbReference type="GO" id="GO:0016787">
    <property type="term" value="F:hydrolase activity"/>
    <property type="evidence" value="ECO:0007669"/>
    <property type="project" value="UniProtKB-KW"/>
</dbReference>
<dbReference type="GO" id="GO:0000723">
    <property type="term" value="P:telomere maintenance"/>
    <property type="evidence" value="ECO:0007669"/>
    <property type="project" value="InterPro"/>
</dbReference>
<dbReference type="GO" id="GO:0006281">
    <property type="term" value="P:DNA repair"/>
    <property type="evidence" value="ECO:0007669"/>
    <property type="project" value="UniProtKB-KW"/>
</dbReference>
<keyword evidence="1" id="KW-0067">ATP-binding</keyword>
<feature type="domain" description="DNA helicase Pif1-like DEAD-box helicase" evidence="2">
    <location>
        <begin position="39"/>
        <end position="171"/>
    </location>
</feature>
<keyword evidence="4" id="KW-1185">Reference proteome</keyword>
<reference evidence="3" key="1">
    <citation type="submission" date="2020-09" db="EMBL/GenBank/DDBJ databases">
        <title>Genome-Enabled Discovery of Anthraquinone Biosynthesis in Senna tora.</title>
        <authorList>
            <person name="Kang S.-H."/>
            <person name="Pandey R.P."/>
            <person name="Lee C.-M."/>
            <person name="Sim J.-S."/>
            <person name="Jeong J.-T."/>
            <person name="Choi B.-S."/>
            <person name="Jung M."/>
            <person name="Ginzburg D."/>
            <person name="Zhao K."/>
            <person name="Won S.Y."/>
            <person name="Oh T.-J."/>
            <person name="Yu Y."/>
            <person name="Kim N.-H."/>
            <person name="Lee O.R."/>
            <person name="Lee T.-H."/>
            <person name="Bashyal P."/>
            <person name="Kim T.-S."/>
            <person name="Lee W.-H."/>
            <person name="Kawkins C."/>
            <person name="Kim C.-K."/>
            <person name="Kim J.S."/>
            <person name="Ahn B.O."/>
            <person name="Rhee S.Y."/>
            <person name="Sohng J.K."/>
        </authorList>
    </citation>
    <scope>NUCLEOTIDE SEQUENCE</scope>
    <source>
        <tissue evidence="3">Leaf</tissue>
    </source>
</reference>
<comment type="catalytic activity">
    <reaction evidence="1">
        <text>ATP + H2O = ADP + phosphate + H(+)</text>
        <dbReference type="Rhea" id="RHEA:13065"/>
        <dbReference type="ChEBI" id="CHEBI:15377"/>
        <dbReference type="ChEBI" id="CHEBI:15378"/>
        <dbReference type="ChEBI" id="CHEBI:30616"/>
        <dbReference type="ChEBI" id="CHEBI:43474"/>
        <dbReference type="ChEBI" id="CHEBI:456216"/>
        <dbReference type="EC" id="5.6.2.3"/>
    </reaction>
</comment>
<dbReference type="InterPro" id="IPR027417">
    <property type="entry name" value="P-loop_NTPase"/>
</dbReference>
<dbReference type="AlphaFoldDB" id="A0A834WCU8"/>
<keyword evidence="1" id="KW-0378">Hydrolase</keyword>
<dbReference type="GO" id="GO:0043139">
    <property type="term" value="F:5'-3' DNA helicase activity"/>
    <property type="evidence" value="ECO:0007669"/>
    <property type="project" value="UniProtKB-EC"/>
</dbReference>
<dbReference type="SUPFAM" id="SSF52540">
    <property type="entry name" value="P-loop containing nucleoside triphosphate hydrolases"/>
    <property type="match status" value="1"/>
</dbReference>
<name>A0A834WCU8_9FABA</name>
<keyword evidence="1" id="KW-0227">DNA damage</keyword>
<comment type="caution">
    <text evidence="3">The sequence shown here is derived from an EMBL/GenBank/DDBJ whole genome shotgun (WGS) entry which is preliminary data.</text>
</comment>
<keyword evidence="1" id="KW-0234">DNA repair</keyword>
<keyword evidence="1 3" id="KW-0347">Helicase</keyword>
<dbReference type="EMBL" id="JAAIUW010000010">
    <property type="protein sequence ID" value="KAF7812479.1"/>
    <property type="molecule type" value="Genomic_DNA"/>
</dbReference>
<keyword evidence="1" id="KW-0233">DNA recombination</keyword>
<dbReference type="OrthoDB" id="1434639at2759"/>
<evidence type="ECO:0000313" key="3">
    <source>
        <dbReference type="EMBL" id="KAF7812479.1"/>
    </source>
</evidence>
<accession>A0A834WCU8</accession>
<sequence>MPLPNDALMDNMENVLMSEELNYDRNLLKIEHNALLFSLTSEQINIYNVVMDALNNSTDELFFVNGFGGSGKTYIWNTLTSRLCLNGSIVLAVASSGIASQLIPGGRTAHSRFVIPLHCNENSTCNIVQGSDLANLLIHTELIISDEAPMAHKVCFEALDKSLRNIMQIRDPKSLEKYYRSFQEDLNKT</sequence>
<comment type="similarity">
    <text evidence="1">Belongs to the helicase family.</text>
</comment>
<dbReference type="PANTHER" id="PTHR10492:SF101">
    <property type="entry name" value="ATP-DEPENDENT DNA HELICASE"/>
    <property type="match status" value="1"/>
</dbReference>
<dbReference type="PANTHER" id="PTHR10492">
    <property type="match status" value="1"/>
</dbReference>
<keyword evidence="1" id="KW-0547">Nucleotide-binding</keyword>
<proteinExistence type="inferred from homology"/>